<keyword evidence="1" id="KW-0812">Transmembrane</keyword>
<evidence type="ECO:0000313" key="2">
    <source>
        <dbReference type="EMBL" id="CAK0806034.1"/>
    </source>
</evidence>
<feature type="transmembrane region" description="Helical" evidence="1">
    <location>
        <begin position="132"/>
        <end position="160"/>
    </location>
</feature>
<proteinExistence type="predicted"/>
<name>A0ABN9QQY7_9DINO</name>
<reference evidence="2" key="1">
    <citation type="submission" date="2023-10" db="EMBL/GenBank/DDBJ databases">
        <authorList>
            <person name="Chen Y."/>
            <person name="Shah S."/>
            <person name="Dougan E. K."/>
            <person name="Thang M."/>
            <person name="Chan C."/>
        </authorList>
    </citation>
    <scope>NUCLEOTIDE SEQUENCE [LARGE SCALE GENOMIC DNA]</scope>
</reference>
<comment type="caution">
    <text evidence="2">The sequence shown here is derived from an EMBL/GenBank/DDBJ whole genome shotgun (WGS) entry which is preliminary data.</text>
</comment>
<keyword evidence="1" id="KW-0472">Membrane</keyword>
<evidence type="ECO:0000313" key="3">
    <source>
        <dbReference type="Proteomes" id="UP001189429"/>
    </source>
</evidence>
<dbReference type="EMBL" id="CAUYUJ010003614">
    <property type="protein sequence ID" value="CAK0806034.1"/>
    <property type="molecule type" value="Genomic_DNA"/>
</dbReference>
<keyword evidence="3" id="KW-1185">Reference proteome</keyword>
<evidence type="ECO:0000256" key="1">
    <source>
        <dbReference type="SAM" id="Phobius"/>
    </source>
</evidence>
<accession>A0ABN9QQY7</accession>
<dbReference type="Proteomes" id="UP001189429">
    <property type="component" value="Unassembled WGS sequence"/>
</dbReference>
<keyword evidence="1" id="KW-1133">Transmembrane helix</keyword>
<protein>
    <submittedName>
        <fullName evidence="2">Uncharacterized protein</fullName>
    </submittedName>
</protein>
<sequence>MRWATDGNRLEIPVVVEFCPGGELRVLRSGDFLGEWVEPPGSAWGPLQVLSAPGDDGMPRPGAQLVTPGMSGGSWRMTDAEQGRMVEFNLETTGFHRQSIWLPRSKLWFKAKAYGATLAAGLRPPCTIRESLISLGVVVAFLLGLALGPAGWLSIVYFAFGVSICVGTWTSSRVAGEPGDESVPPVTLRQDVPELWR</sequence>
<organism evidence="2 3">
    <name type="scientific">Prorocentrum cordatum</name>
    <dbReference type="NCBI Taxonomy" id="2364126"/>
    <lineage>
        <taxon>Eukaryota</taxon>
        <taxon>Sar</taxon>
        <taxon>Alveolata</taxon>
        <taxon>Dinophyceae</taxon>
        <taxon>Prorocentrales</taxon>
        <taxon>Prorocentraceae</taxon>
        <taxon>Prorocentrum</taxon>
    </lineage>
</organism>
<gene>
    <name evidence="2" type="ORF">PCOR1329_LOCUS12396</name>
</gene>